<evidence type="ECO:0000256" key="7">
    <source>
        <dbReference type="ARBA" id="ARBA00022490"/>
    </source>
</evidence>
<feature type="region of interest" description="Disordered" evidence="12">
    <location>
        <begin position="106"/>
        <end position="131"/>
    </location>
</feature>
<gene>
    <name evidence="15" type="ORF">IWX46DRAFT_638852</name>
</gene>
<organism evidence="15 16">
    <name type="scientific">Phyllosticta citricarpa</name>
    <dbReference type="NCBI Taxonomy" id="55181"/>
    <lineage>
        <taxon>Eukaryota</taxon>
        <taxon>Fungi</taxon>
        <taxon>Dikarya</taxon>
        <taxon>Ascomycota</taxon>
        <taxon>Pezizomycotina</taxon>
        <taxon>Dothideomycetes</taxon>
        <taxon>Dothideomycetes incertae sedis</taxon>
        <taxon>Botryosphaeriales</taxon>
        <taxon>Phyllostictaceae</taxon>
        <taxon>Phyllosticta</taxon>
    </lineage>
</organism>
<dbReference type="InterPro" id="IPR007872">
    <property type="entry name" value="DPH_MB_dom"/>
</dbReference>
<protein>
    <recommendedName>
        <fullName evidence="6">Diphthamide biosynthesis protein 4</fullName>
    </recommendedName>
</protein>
<evidence type="ECO:0000313" key="15">
    <source>
        <dbReference type="EMBL" id="KAK7550674.1"/>
    </source>
</evidence>
<evidence type="ECO:0000313" key="16">
    <source>
        <dbReference type="Proteomes" id="UP001365128"/>
    </source>
</evidence>
<keyword evidence="7" id="KW-0963">Cytoplasm</keyword>
<evidence type="ECO:0000259" key="13">
    <source>
        <dbReference type="PROSITE" id="PS50076"/>
    </source>
</evidence>
<feature type="domain" description="J" evidence="13">
    <location>
        <begin position="13"/>
        <end position="105"/>
    </location>
</feature>
<evidence type="ECO:0000256" key="11">
    <source>
        <dbReference type="ARBA" id="ARBA00023242"/>
    </source>
</evidence>
<dbReference type="SUPFAM" id="SSF144217">
    <property type="entry name" value="CSL zinc finger"/>
    <property type="match status" value="1"/>
</dbReference>
<comment type="pathway">
    <text evidence="4">Protein modification; peptidyl-diphthamide biosynthesis.</text>
</comment>
<comment type="caution">
    <text evidence="15">The sequence shown here is derived from an EMBL/GenBank/DDBJ whole genome shotgun (WGS) entry which is preliminary data.</text>
</comment>
<sequence length="220" mass="23201">MAPACTVLPASFNAYRILSLPSPRQTASRRPSTADIKAAYRRALLTHHPDKASGLNGNDTDTSGSSARRSNTGGSTAPAFSVDDITLAYKTLSSPAERAAHDRALRLSNNNNNGGGSGSGSGKGGGDAETDAEEQFRLGLEVWDLDELAWDEAQGVWWRGCRCGEDRGFVVHEGDLERALESVSGPAGGGAGEVLVGCCGCSLWVRIGFAVEEEEEEEED</sequence>
<dbReference type="PANTHER" id="PTHR21454:SF46">
    <property type="entry name" value="DIPHTHAMIDE BIOSYNTHESIS PROTEIN 4"/>
    <property type="match status" value="1"/>
</dbReference>
<reference evidence="15 16" key="1">
    <citation type="submission" date="2024-04" db="EMBL/GenBank/DDBJ databases">
        <title>Phyllosticta paracitricarpa is synonymous to the EU quarantine fungus P. citricarpa based on phylogenomic analyses.</title>
        <authorList>
            <consortium name="Lawrence Berkeley National Laboratory"/>
            <person name="Van Ingen-Buijs V.A."/>
            <person name="Van Westerhoven A.C."/>
            <person name="Haridas S."/>
            <person name="Skiadas P."/>
            <person name="Martin F."/>
            <person name="Groenewald J.Z."/>
            <person name="Crous P.W."/>
            <person name="Seidl M.F."/>
        </authorList>
    </citation>
    <scope>NUCLEOTIDE SEQUENCE [LARGE SCALE GENOMIC DNA]</scope>
    <source>
        <strain evidence="15 16">CBS 122670</strain>
    </source>
</reference>
<comment type="function">
    <text evidence="1">Required for the first step of diphthamide biosynthesis, the transfer of 3-amino-3-carboxypropyl from S-adenosyl-L-methionine to a histidine residue. Diphthamide is a post-translational modification of histidine which occurs in elongation factor 2.</text>
</comment>
<dbReference type="InterPro" id="IPR036869">
    <property type="entry name" value="J_dom_sf"/>
</dbReference>
<dbReference type="InterPro" id="IPR001623">
    <property type="entry name" value="DnaJ_domain"/>
</dbReference>
<dbReference type="Gene3D" id="1.10.287.110">
    <property type="entry name" value="DnaJ domain"/>
    <property type="match status" value="1"/>
</dbReference>
<evidence type="ECO:0000256" key="3">
    <source>
        <dbReference type="ARBA" id="ARBA00004496"/>
    </source>
</evidence>
<evidence type="ECO:0000256" key="5">
    <source>
        <dbReference type="ARBA" id="ARBA00006169"/>
    </source>
</evidence>
<dbReference type="Pfam" id="PF05207">
    <property type="entry name" value="Zn_ribbon_CSL"/>
    <property type="match status" value="1"/>
</dbReference>
<dbReference type="InterPro" id="IPR036671">
    <property type="entry name" value="DPH_MB_sf"/>
</dbReference>
<dbReference type="PANTHER" id="PTHR21454">
    <property type="entry name" value="DPH3 HOMOLOG-RELATED"/>
    <property type="match status" value="1"/>
</dbReference>
<evidence type="ECO:0000259" key="14">
    <source>
        <dbReference type="PROSITE" id="PS51074"/>
    </source>
</evidence>
<name>A0ABR1MKT5_9PEZI</name>
<evidence type="ECO:0000256" key="12">
    <source>
        <dbReference type="SAM" id="MobiDB-lite"/>
    </source>
</evidence>
<evidence type="ECO:0000256" key="2">
    <source>
        <dbReference type="ARBA" id="ARBA00004123"/>
    </source>
</evidence>
<dbReference type="PROSITE" id="PS50076">
    <property type="entry name" value="DNAJ_2"/>
    <property type="match status" value="1"/>
</dbReference>
<dbReference type="PROSITE" id="PS51074">
    <property type="entry name" value="DPH_MB"/>
    <property type="match status" value="1"/>
</dbReference>
<feature type="region of interest" description="Disordered" evidence="12">
    <location>
        <begin position="46"/>
        <end position="77"/>
    </location>
</feature>
<dbReference type="SUPFAM" id="SSF46565">
    <property type="entry name" value="Chaperone J-domain"/>
    <property type="match status" value="1"/>
</dbReference>
<comment type="similarity">
    <text evidence="5">Belongs to the DPH4 family.</text>
</comment>
<keyword evidence="16" id="KW-1185">Reference proteome</keyword>
<keyword evidence="11" id="KW-0539">Nucleus</keyword>
<dbReference type="Gene3D" id="3.10.660.10">
    <property type="entry name" value="DPH Zinc finger"/>
    <property type="match status" value="1"/>
</dbReference>
<dbReference type="EMBL" id="JBBPDW010000007">
    <property type="protein sequence ID" value="KAK7550674.1"/>
    <property type="molecule type" value="Genomic_DNA"/>
</dbReference>
<evidence type="ECO:0000256" key="1">
    <source>
        <dbReference type="ARBA" id="ARBA00003474"/>
    </source>
</evidence>
<evidence type="ECO:0000256" key="8">
    <source>
        <dbReference type="ARBA" id="ARBA00022723"/>
    </source>
</evidence>
<feature type="domain" description="DPH-type MB" evidence="14">
    <location>
        <begin position="139"/>
        <end position="210"/>
    </location>
</feature>
<evidence type="ECO:0000256" key="10">
    <source>
        <dbReference type="ARBA" id="ARBA00023004"/>
    </source>
</evidence>
<dbReference type="CDD" id="cd06257">
    <property type="entry name" value="DnaJ"/>
    <property type="match status" value="1"/>
</dbReference>
<keyword evidence="10" id="KW-0408">Iron</keyword>
<feature type="compositionally biased region" description="Gly residues" evidence="12">
    <location>
        <begin position="113"/>
        <end position="127"/>
    </location>
</feature>
<dbReference type="Proteomes" id="UP001365128">
    <property type="component" value="Unassembled WGS sequence"/>
</dbReference>
<evidence type="ECO:0000256" key="6">
    <source>
        <dbReference type="ARBA" id="ARBA00021797"/>
    </source>
</evidence>
<feature type="compositionally biased region" description="Polar residues" evidence="12">
    <location>
        <begin position="55"/>
        <end position="75"/>
    </location>
</feature>
<evidence type="ECO:0000256" key="4">
    <source>
        <dbReference type="ARBA" id="ARBA00005156"/>
    </source>
</evidence>
<comment type="subcellular location">
    <subcellularLocation>
        <location evidence="3">Cytoplasm</location>
    </subcellularLocation>
    <subcellularLocation>
        <location evidence="2">Nucleus</location>
    </subcellularLocation>
</comment>
<evidence type="ECO:0000256" key="9">
    <source>
        <dbReference type="ARBA" id="ARBA00022833"/>
    </source>
</evidence>
<accession>A0ABR1MKT5</accession>
<keyword evidence="8" id="KW-0479">Metal-binding</keyword>
<keyword evidence="9" id="KW-0862">Zinc</keyword>
<dbReference type="InterPro" id="IPR044248">
    <property type="entry name" value="DPH3/4-like"/>
</dbReference>
<proteinExistence type="inferred from homology"/>